<keyword evidence="2" id="KW-1185">Reference proteome</keyword>
<dbReference type="Proteomes" id="UP000287171">
    <property type="component" value="Unassembled WGS sequence"/>
</dbReference>
<gene>
    <name evidence="1" type="ORF">KDA_53050</name>
</gene>
<sequence length="52" mass="5927">MKPNMFCPLGTMKIQILANRAAGLHDIIFWWKKGQRLVNQLEAGRKTMSGIL</sequence>
<dbReference type="EMBL" id="BIFT01000002">
    <property type="protein sequence ID" value="GCE29821.1"/>
    <property type="molecule type" value="Genomic_DNA"/>
</dbReference>
<name>A0A402BEG3_9CHLR</name>
<comment type="caution">
    <text evidence="1">The sequence shown here is derived from an EMBL/GenBank/DDBJ whole genome shotgun (WGS) entry which is preliminary data.</text>
</comment>
<reference evidence="2" key="1">
    <citation type="submission" date="2018-12" db="EMBL/GenBank/DDBJ databases">
        <title>Tengunoibacter tsumagoiensis gen. nov., sp. nov., Dictyobacter kobayashii sp. nov., D. alpinus sp. nov., and D. joshuensis sp. nov. and description of Dictyobacteraceae fam. nov. within the order Ktedonobacterales isolated from Tengu-no-mugimeshi.</title>
        <authorList>
            <person name="Wang C.M."/>
            <person name="Zheng Y."/>
            <person name="Sakai Y."/>
            <person name="Toyoda A."/>
            <person name="Minakuchi Y."/>
            <person name="Abe K."/>
            <person name="Yokota A."/>
            <person name="Yabe S."/>
        </authorList>
    </citation>
    <scope>NUCLEOTIDE SEQUENCE [LARGE SCALE GENOMIC DNA]</scope>
    <source>
        <strain evidence="2">Uno16</strain>
    </source>
</reference>
<accession>A0A402BEG3</accession>
<protein>
    <submittedName>
        <fullName evidence="1">Uncharacterized protein</fullName>
    </submittedName>
</protein>
<organism evidence="1 2">
    <name type="scientific">Dictyobacter alpinus</name>
    <dbReference type="NCBI Taxonomy" id="2014873"/>
    <lineage>
        <taxon>Bacteria</taxon>
        <taxon>Bacillati</taxon>
        <taxon>Chloroflexota</taxon>
        <taxon>Ktedonobacteria</taxon>
        <taxon>Ktedonobacterales</taxon>
        <taxon>Dictyobacteraceae</taxon>
        <taxon>Dictyobacter</taxon>
    </lineage>
</organism>
<evidence type="ECO:0000313" key="2">
    <source>
        <dbReference type="Proteomes" id="UP000287171"/>
    </source>
</evidence>
<proteinExistence type="predicted"/>
<evidence type="ECO:0000313" key="1">
    <source>
        <dbReference type="EMBL" id="GCE29821.1"/>
    </source>
</evidence>
<dbReference type="AlphaFoldDB" id="A0A402BEG3"/>